<accession>A0AAN8RW38</accession>
<evidence type="ECO:0000313" key="3">
    <source>
        <dbReference type="Proteomes" id="UP001307849"/>
    </source>
</evidence>
<evidence type="ECO:0000313" key="2">
    <source>
        <dbReference type="EMBL" id="KAK6508650.1"/>
    </source>
</evidence>
<dbReference type="EMBL" id="JAVHJM010000008">
    <property type="protein sequence ID" value="KAK6508650.1"/>
    <property type="molecule type" value="Genomic_DNA"/>
</dbReference>
<gene>
    <name evidence="2" type="ORF">TWF506_010730</name>
</gene>
<feature type="region of interest" description="Disordered" evidence="1">
    <location>
        <begin position="1"/>
        <end position="30"/>
    </location>
</feature>
<feature type="compositionally biased region" description="Acidic residues" evidence="1">
    <location>
        <begin position="1"/>
        <end position="16"/>
    </location>
</feature>
<keyword evidence="3" id="KW-1185">Reference proteome</keyword>
<dbReference type="AlphaFoldDB" id="A0AAN8RW38"/>
<organism evidence="2 3">
    <name type="scientific">Arthrobotrys conoides</name>
    <dbReference type="NCBI Taxonomy" id="74498"/>
    <lineage>
        <taxon>Eukaryota</taxon>
        <taxon>Fungi</taxon>
        <taxon>Dikarya</taxon>
        <taxon>Ascomycota</taxon>
        <taxon>Pezizomycotina</taxon>
        <taxon>Orbiliomycetes</taxon>
        <taxon>Orbiliales</taxon>
        <taxon>Orbiliaceae</taxon>
        <taxon>Arthrobotrys</taxon>
    </lineage>
</organism>
<evidence type="ECO:0000256" key="1">
    <source>
        <dbReference type="SAM" id="MobiDB-lite"/>
    </source>
</evidence>
<comment type="caution">
    <text evidence="2">The sequence shown here is derived from an EMBL/GenBank/DDBJ whole genome shotgun (WGS) entry which is preliminary data.</text>
</comment>
<sequence>MDDASDDPDDVMEDSEHDGGERVEAPLPDPVLLDPELRRRINIWYQSGQEIMVVAELARRQGNSRPKGPTIDPGMLKAEFTLQKNIRGIPDIIAETLSRIAPDLRVDRRSFEIRRTYRRVRGSEVDASGQRVAGGKELVTYISKQNQHLHFSTLSGETGTFPGKVRELRHWLYWCWLKGSEPDAGDSQIPLKYITFQSYGDEDIYNTLRVLSADTSDSLGFWPGVGAGTVTRYRSDIYSRIGPEIPDGDAALEDRTFTIFHGIPLVKEVLEMVLYYPDIFQGYQASAIGFEIQKGTSTPPDASPENRPHYNIVIKLDREQPPLGFAPGGDGVSVDTETVSGLTKHPYYADFIRASHYLREDPTFTSLKVPFFGIEYSFAISRLERHIVFNTLSVEKAPEGAIVLRPANRNPIEDFADVIYSTWNREAGQMDLLALTFGQIQPKDRDNILSIRKLRMLMNDEDISVFSQSDPDFNSAFNSLKKSREGKVLETLLQLHAEKLSISGVFRFKIGIFTKESSVLRKGRPFILVEFKPIVRNPQGITAINQASPLGLSGNTGDVDIDIDIDMAEANEETTSRNSGIRDSDGVSHASAGNLWASLEFGCRNQAEEDFVRLYPVLPPESLAARLDALGERYQYIVPSDSAAVEADRARKILENLMDIQITPSKGNVGGNVGNEKVKFKGRTLVLYIFSQAIQHLCFEVDSEGNSVLKDPYNEDYKVVQVEEKTPTPSRNTMRLVINGPMGHVAVFSLSEWMTQTDIGDVFLASWNSFFKDTVFTGIRRNPYERISKRTPKSGISKVSFIFVMPDTQEIIEHVYQMNALQKEDTLTLWATLGPRNQAGVDTKLRTHRRLAFAPYRYSAANRLSWLLLLGTSEVLGVGRMARKYRGSRPIATARFITGIVVRWVSAHADNGDDAMRPEMTVILGDILISQDASAEDRPLVPTELKGLLPEGGANFLMNDYQGMLPAMTDDIADIAFGSLDHTGWIISEGDCETALAPRWANDLITSANLPGVILKTHPLRASRMYLRIKQAVYVRCSVHHTSQDFQNSFLLLKGDGDALKNLPAEHASTPIRGHIIIQEAIPELQPSIEPVLSKLWLAESPIPPLLITFRRLSSTTEKIILVLWDDLKDPKWEITSQDAASADTAPLAPKEVKIRVTTGDTDKADHRTNQGYLPSDRDWRLSSQSWKQTFDILMATAEGQLVFQFLQRNFEAMGRGKIVSIYVGSKADGTDLKMLFDIQQRVDTKPDPYGDV</sequence>
<dbReference type="Proteomes" id="UP001307849">
    <property type="component" value="Unassembled WGS sequence"/>
</dbReference>
<name>A0AAN8RW38_9PEZI</name>
<proteinExistence type="predicted"/>
<reference evidence="2 3" key="1">
    <citation type="submission" date="2019-10" db="EMBL/GenBank/DDBJ databases">
        <authorList>
            <person name="Palmer J.M."/>
        </authorList>
    </citation>
    <scope>NUCLEOTIDE SEQUENCE [LARGE SCALE GENOMIC DNA]</scope>
    <source>
        <strain evidence="2 3">TWF506</strain>
    </source>
</reference>
<protein>
    <submittedName>
        <fullName evidence="2">Uncharacterized protein</fullName>
    </submittedName>
</protein>